<sequence>MYLHPDGIARRIRWEGNDAGRPDWARVLDRVCELGVQVQKARRKKGTDLQRALLVEGLKAMVPALERTATDGQVLGLEADVLNHLRPGILAQARQLAALA</sequence>
<evidence type="ECO:0000313" key="1">
    <source>
        <dbReference type="EMBL" id="PXW94787.1"/>
    </source>
</evidence>
<gene>
    <name evidence="1" type="ORF">C7444_112103</name>
</gene>
<organism evidence="1 2">
    <name type="scientific">Sphaerotilus hippei</name>
    <dbReference type="NCBI Taxonomy" id="744406"/>
    <lineage>
        <taxon>Bacteria</taxon>
        <taxon>Pseudomonadati</taxon>
        <taxon>Pseudomonadota</taxon>
        <taxon>Betaproteobacteria</taxon>
        <taxon>Burkholderiales</taxon>
        <taxon>Sphaerotilaceae</taxon>
        <taxon>Sphaerotilus</taxon>
    </lineage>
</organism>
<dbReference type="RefSeq" id="WP_245909559.1">
    <property type="nucleotide sequence ID" value="NZ_QJJS01000012.1"/>
</dbReference>
<keyword evidence="2" id="KW-1185">Reference proteome</keyword>
<protein>
    <submittedName>
        <fullName evidence="1">Uncharacterized protein</fullName>
    </submittedName>
</protein>
<name>A0A318H986_9BURK</name>
<dbReference type="EMBL" id="QJJS01000012">
    <property type="protein sequence ID" value="PXW94787.1"/>
    <property type="molecule type" value="Genomic_DNA"/>
</dbReference>
<comment type="caution">
    <text evidence="1">The sequence shown here is derived from an EMBL/GenBank/DDBJ whole genome shotgun (WGS) entry which is preliminary data.</text>
</comment>
<reference evidence="1 2" key="1">
    <citation type="submission" date="2018-05" db="EMBL/GenBank/DDBJ databases">
        <title>Genomic Encyclopedia of Type Strains, Phase IV (KMG-IV): sequencing the most valuable type-strain genomes for metagenomic binning, comparative biology and taxonomic classification.</title>
        <authorList>
            <person name="Goeker M."/>
        </authorList>
    </citation>
    <scope>NUCLEOTIDE SEQUENCE [LARGE SCALE GENOMIC DNA]</scope>
    <source>
        <strain evidence="1 2">DSM 566</strain>
    </source>
</reference>
<dbReference type="AlphaFoldDB" id="A0A318H986"/>
<dbReference type="Proteomes" id="UP000247811">
    <property type="component" value="Unassembled WGS sequence"/>
</dbReference>
<accession>A0A318H986</accession>
<evidence type="ECO:0000313" key="2">
    <source>
        <dbReference type="Proteomes" id="UP000247811"/>
    </source>
</evidence>
<proteinExistence type="predicted"/>